<sequence>MNNRLLLFYTLLLPLLMSPLPRCATIVAEKRLGGEEECTLEVPHREGSAPPSDDNVEWTRSAWMMGVTWEAPLKGSSRGERSLQEGDDAKDAAHGGEDTSQYFKCFVDKAKENTGVKPDDVARWVDPQHNSCYCSEENTEPCSMEDVSNSKFINQLMRTEICELNERGNKHNLFIALQHHSIIKCSNVESTEEKINHMDLYNYCKSGLPAWDNKHFYNYLHCDTVRNKNGRRQDGVGAEASCAELCEDIKVLCNSNNSQFYSFEMCIKYYEINHFTTEIFNRVFKMFQESCSYVDPTNRGLVLCKHKHIPCEFSEWSDWSTCSRTCKEGTYDTEAIRSRKRYLVKQVKYSGKACNIVVNGKNKLLDVEYCDDDVPLCSSIHEPTNNSPQSNPSPDNPTTEQIYNPPFVIPLNEIQKANMLNDLNQPDADVINENFVHNDSEVLTECIVTDMGQFEHLKEYNEKIKSCACPAYHTPCYFKDIYKSDYWKESFDRHCAKHPTLNVITADFFMVSCDNSVTIRKKEVAINTYLAMTFDCRSPTFQYLFCSKSNESSTTNIFYIMFTCTLAFISALYVIHLLISERDKWAFFITGVVGSKRPSRTDHHATGPSPGSSSDEVSDKASDEDSNAPSDKDSNKPSNAAEGKYVI</sequence>
<comment type="subcellular location">
    <subcellularLocation>
        <location evidence="1">Cell membrane</location>
    </subcellularLocation>
</comment>
<feature type="compositionally biased region" description="Basic and acidic residues" evidence="3">
    <location>
        <begin position="77"/>
        <end position="96"/>
    </location>
</feature>
<evidence type="ECO:0000256" key="1">
    <source>
        <dbReference type="ARBA" id="ARBA00004236"/>
    </source>
</evidence>
<feature type="transmembrane region" description="Helical" evidence="4">
    <location>
        <begin position="557"/>
        <end position="579"/>
    </location>
</feature>
<dbReference type="GeneID" id="24266098"/>
<dbReference type="VEuPathDB" id="PlasmoDB:AK88_00784"/>
<dbReference type="OrthoDB" id="6090599at2759"/>
<dbReference type="InterPro" id="IPR000884">
    <property type="entry name" value="TSP1_rpt"/>
</dbReference>
<evidence type="ECO:0000313" key="6">
    <source>
        <dbReference type="EMBL" id="KJP89573.1"/>
    </source>
</evidence>
<evidence type="ECO:0000256" key="5">
    <source>
        <dbReference type="SAM" id="SignalP"/>
    </source>
</evidence>
<dbReference type="RefSeq" id="XP_012333851.1">
    <property type="nucleotide sequence ID" value="XM_012478428.1"/>
</dbReference>
<feature type="region of interest" description="Disordered" evidence="3">
    <location>
        <begin position="597"/>
        <end position="647"/>
    </location>
</feature>
<dbReference type="Pfam" id="PF00090">
    <property type="entry name" value="TSP_1"/>
    <property type="match status" value="1"/>
</dbReference>
<evidence type="ECO:0000256" key="3">
    <source>
        <dbReference type="SAM" id="MobiDB-lite"/>
    </source>
</evidence>
<keyword evidence="4" id="KW-0472">Membrane</keyword>
<dbReference type="PROSITE" id="PS50092">
    <property type="entry name" value="TSP1"/>
    <property type="match status" value="1"/>
</dbReference>
<evidence type="ECO:0000313" key="7">
    <source>
        <dbReference type="Proteomes" id="UP000054561"/>
    </source>
</evidence>
<evidence type="ECO:0000256" key="4">
    <source>
        <dbReference type="SAM" id="Phobius"/>
    </source>
</evidence>
<dbReference type="SUPFAM" id="SSF82895">
    <property type="entry name" value="TSP-1 type 1 repeat"/>
    <property type="match status" value="1"/>
</dbReference>
<protein>
    <recommendedName>
        <fullName evidence="8">Thrombospondin-related protein 1</fullName>
    </recommendedName>
</protein>
<dbReference type="Proteomes" id="UP000054561">
    <property type="component" value="Unassembled WGS sequence"/>
</dbReference>
<feature type="region of interest" description="Disordered" evidence="3">
    <location>
        <begin position="74"/>
        <end position="96"/>
    </location>
</feature>
<feature type="chain" id="PRO_5002344191" description="Thrombospondin-related protein 1" evidence="5">
    <location>
        <begin position="24"/>
        <end position="647"/>
    </location>
</feature>
<dbReference type="SMART" id="SM00209">
    <property type="entry name" value="TSP1"/>
    <property type="match status" value="1"/>
</dbReference>
<feature type="region of interest" description="Disordered" evidence="3">
    <location>
        <begin position="381"/>
        <end position="401"/>
    </location>
</feature>
<feature type="compositionally biased region" description="Low complexity" evidence="3">
    <location>
        <begin position="383"/>
        <end position="399"/>
    </location>
</feature>
<organism evidence="6 7">
    <name type="scientific">Plasmodium fragile</name>
    <dbReference type="NCBI Taxonomy" id="5857"/>
    <lineage>
        <taxon>Eukaryota</taxon>
        <taxon>Sar</taxon>
        <taxon>Alveolata</taxon>
        <taxon>Apicomplexa</taxon>
        <taxon>Aconoidasida</taxon>
        <taxon>Haemosporida</taxon>
        <taxon>Plasmodiidae</taxon>
        <taxon>Plasmodium</taxon>
        <taxon>Plasmodium (Plasmodium)</taxon>
    </lineage>
</organism>
<dbReference type="OMA" id="FYSFEMC"/>
<dbReference type="AlphaFoldDB" id="A0A0D9QRM7"/>
<keyword evidence="2" id="KW-1003">Cell membrane</keyword>
<keyword evidence="5" id="KW-0732">Signal</keyword>
<feature type="signal peptide" evidence="5">
    <location>
        <begin position="1"/>
        <end position="23"/>
    </location>
</feature>
<evidence type="ECO:0000256" key="2">
    <source>
        <dbReference type="ARBA" id="ARBA00022475"/>
    </source>
</evidence>
<keyword evidence="4" id="KW-1133">Transmembrane helix</keyword>
<dbReference type="GO" id="GO:0005886">
    <property type="term" value="C:plasma membrane"/>
    <property type="evidence" value="ECO:0007669"/>
    <property type="project" value="UniProtKB-SubCell"/>
</dbReference>
<reference evidence="6 7" key="1">
    <citation type="submission" date="2014-03" db="EMBL/GenBank/DDBJ databases">
        <title>The Genome Sequence of Plasmodium fragile nilgiri.</title>
        <authorList>
            <consortium name="The Broad Institute Genomics Platform"/>
            <consortium name="The Broad Institute Genome Sequencing Center for Infectious Disease"/>
            <person name="Neafsey D."/>
            <person name="Duraisingh M."/>
            <person name="Young S.K."/>
            <person name="Zeng Q."/>
            <person name="Gargeya S."/>
            <person name="Abouelleil A."/>
            <person name="Alvarado L."/>
            <person name="Chapman S.B."/>
            <person name="Gainer-Dewar J."/>
            <person name="Goldberg J."/>
            <person name="Griggs A."/>
            <person name="Gujja S."/>
            <person name="Hansen M."/>
            <person name="Howarth C."/>
            <person name="Imamovic A."/>
            <person name="Larimer J."/>
            <person name="Pearson M."/>
            <person name="Poon T.W."/>
            <person name="Priest M."/>
            <person name="Roberts A."/>
            <person name="Saif S."/>
            <person name="Shea T."/>
            <person name="Sykes S."/>
            <person name="Wortman J."/>
            <person name="Nusbaum C."/>
            <person name="Birren B."/>
        </authorList>
    </citation>
    <scope>NUCLEOTIDE SEQUENCE [LARGE SCALE GENOMIC DNA]</scope>
    <source>
        <strain evidence="7">nilgiri</strain>
    </source>
</reference>
<dbReference type="EMBL" id="KQ001650">
    <property type="protein sequence ID" value="KJP89573.1"/>
    <property type="molecule type" value="Genomic_DNA"/>
</dbReference>
<evidence type="ECO:0008006" key="8">
    <source>
        <dbReference type="Google" id="ProtNLM"/>
    </source>
</evidence>
<dbReference type="InterPro" id="IPR036383">
    <property type="entry name" value="TSP1_rpt_sf"/>
</dbReference>
<keyword evidence="7" id="KW-1185">Reference proteome</keyword>
<gene>
    <name evidence="6" type="ORF">AK88_00784</name>
</gene>
<accession>A0A0D9QRM7</accession>
<name>A0A0D9QRM7_PLAFR</name>
<proteinExistence type="predicted"/>
<keyword evidence="4" id="KW-0812">Transmembrane</keyword>
<dbReference type="Gene3D" id="2.20.100.10">
    <property type="entry name" value="Thrombospondin type-1 (TSP1) repeat"/>
    <property type="match status" value="1"/>
</dbReference>